<name>B9L9X9_NAUPA</name>
<feature type="transmembrane region" description="Helical" evidence="1">
    <location>
        <begin position="95"/>
        <end position="116"/>
    </location>
</feature>
<protein>
    <submittedName>
        <fullName evidence="2">Membrane protein</fullName>
    </submittedName>
</protein>
<evidence type="ECO:0000313" key="3">
    <source>
        <dbReference type="Proteomes" id="UP000000448"/>
    </source>
</evidence>
<keyword evidence="3" id="KW-1185">Reference proteome</keyword>
<accession>B9L9X9</accession>
<dbReference type="RefSeq" id="WP_015902577.1">
    <property type="nucleotide sequence ID" value="NC_012115.1"/>
</dbReference>
<feature type="transmembrane region" description="Helical" evidence="1">
    <location>
        <begin position="166"/>
        <end position="184"/>
    </location>
</feature>
<evidence type="ECO:0000313" key="2">
    <source>
        <dbReference type="EMBL" id="ACM93525.1"/>
    </source>
</evidence>
<keyword evidence="1" id="KW-1133">Transmembrane helix</keyword>
<feature type="transmembrane region" description="Helical" evidence="1">
    <location>
        <begin position="12"/>
        <end position="30"/>
    </location>
</feature>
<proteinExistence type="predicted"/>
<feature type="transmembrane region" description="Helical" evidence="1">
    <location>
        <begin position="50"/>
        <end position="74"/>
    </location>
</feature>
<feature type="transmembrane region" description="Helical" evidence="1">
    <location>
        <begin position="196"/>
        <end position="217"/>
    </location>
</feature>
<dbReference type="EMBL" id="CP001279">
    <property type="protein sequence ID" value="ACM93525.1"/>
    <property type="molecule type" value="Genomic_DNA"/>
</dbReference>
<gene>
    <name evidence="2" type="ordered locus">NAMH_1038</name>
</gene>
<reference evidence="2 3" key="1">
    <citation type="journal article" date="2009" name="PLoS Genet.">
        <title>Adaptations to submarine hydrothermal environments exemplified by the genome of Nautilia profundicola.</title>
        <authorList>
            <person name="Campbell B.J."/>
            <person name="Smith J.L."/>
            <person name="Hanson T.E."/>
            <person name="Klotz M.G."/>
            <person name="Stein L.Y."/>
            <person name="Lee C.K."/>
            <person name="Wu D."/>
            <person name="Robinson J.M."/>
            <person name="Khouri H.M."/>
            <person name="Eisen J.A."/>
            <person name="Cary S.C."/>
        </authorList>
    </citation>
    <scope>NUCLEOTIDE SEQUENCE [LARGE SCALE GENOMIC DNA]</scope>
    <source>
        <strain evidence="3">ATCC BAA-1463 / DSM 18972 / AmH</strain>
    </source>
</reference>
<sequence>MEKFFFNFFKFAYINNFATVFSLIFILLYGLNINFIDCLKKSGLFKINEIFMFIFLGLSIIFIVSYIYFVKLIIQNPMIIKDTDRPSRFNEFKDFYILTPLIIMAIIGLLKSISILFNKCSINPNVSFVTYFFYFIEIFLVILVSLNSRKILICLRRKIYKKISYFIFNTVFVLILIFILLFALNKSILFLKNVEIIIFFLLFYVGFTGFIYINKILYKKHKRNKYVFLNNNNVKKIFFYILIFIIFMVINCFPDFFKISIKMISIFIECVISNIKVE</sequence>
<organism evidence="2 3">
    <name type="scientific">Nautilia profundicola (strain ATCC BAA-1463 / DSM 18972 / AmH)</name>
    <dbReference type="NCBI Taxonomy" id="598659"/>
    <lineage>
        <taxon>Bacteria</taxon>
        <taxon>Pseudomonadati</taxon>
        <taxon>Campylobacterota</taxon>
        <taxon>Epsilonproteobacteria</taxon>
        <taxon>Nautiliales</taxon>
        <taxon>Nautiliaceae</taxon>
        <taxon>Nautilia</taxon>
    </lineage>
</organism>
<dbReference type="KEGG" id="nam:NAMH_1038"/>
<feature type="transmembrane region" description="Helical" evidence="1">
    <location>
        <begin position="237"/>
        <end position="257"/>
    </location>
</feature>
<keyword evidence="1" id="KW-0812">Transmembrane</keyword>
<keyword evidence="1" id="KW-0472">Membrane</keyword>
<feature type="transmembrane region" description="Helical" evidence="1">
    <location>
        <begin position="128"/>
        <end position="146"/>
    </location>
</feature>
<dbReference type="AlphaFoldDB" id="B9L9X9"/>
<evidence type="ECO:0000256" key="1">
    <source>
        <dbReference type="SAM" id="Phobius"/>
    </source>
</evidence>
<dbReference type="HOGENOM" id="CLU_1000495_0_0_7"/>
<dbReference type="Proteomes" id="UP000000448">
    <property type="component" value="Chromosome"/>
</dbReference>